<dbReference type="PANTHER" id="PTHR43133:SF62">
    <property type="entry name" value="RNA POLYMERASE SIGMA FACTOR SIGZ"/>
    <property type="match status" value="1"/>
</dbReference>
<dbReference type="EMBL" id="CP151767">
    <property type="protein sequence ID" value="WZU68291.1"/>
    <property type="molecule type" value="Genomic_DNA"/>
</dbReference>
<evidence type="ECO:0000256" key="1">
    <source>
        <dbReference type="ARBA" id="ARBA00010641"/>
    </source>
</evidence>
<keyword evidence="4" id="KW-0804">Transcription</keyword>
<organism evidence="8 9">
    <name type="scientific">Yoonia rhodophyticola</name>
    <dbReference type="NCBI Taxonomy" id="3137370"/>
    <lineage>
        <taxon>Bacteria</taxon>
        <taxon>Pseudomonadati</taxon>
        <taxon>Pseudomonadota</taxon>
        <taxon>Alphaproteobacteria</taxon>
        <taxon>Rhodobacterales</taxon>
        <taxon>Paracoccaceae</taxon>
        <taxon>Yoonia</taxon>
    </lineage>
</organism>
<dbReference type="Gene3D" id="1.10.10.10">
    <property type="entry name" value="Winged helix-like DNA-binding domain superfamily/Winged helix DNA-binding domain"/>
    <property type="match status" value="1"/>
</dbReference>
<dbReference type="RefSeq" id="WP_342077582.1">
    <property type="nucleotide sequence ID" value="NZ_CP151767.2"/>
</dbReference>
<dbReference type="PANTHER" id="PTHR43133">
    <property type="entry name" value="RNA POLYMERASE ECF-TYPE SIGMA FACTO"/>
    <property type="match status" value="1"/>
</dbReference>
<dbReference type="CDD" id="cd06171">
    <property type="entry name" value="Sigma70_r4"/>
    <property type="match status" value="1"/>
</dbReference>
<gene>
    <name evidence="8" type="ORF">AABB31_05045</name>
</gene>
<dbReference type="InterPro" id="IPR039425">
    <property type="entry name" value="RNA_pol_sigma-70-like"/>
</dbReference>
<proteinExistence type="inferred from homology"/>
<evidence type="ECO:0000256" key="2">
    <source>
        <dbReference type="ARBA" id="ARBA00023015"/>
    </source>
</evidence>
<dbReference type="SUPFAM" id="SSF88946">
    <property type="entry name" value="Sigma2 domain of RNA polymerase sigma factors"/>
    <property type="match status" value="1"/>
</dbReference>
<dbReference type="InterPro" id="IPR014284">
    <property type="entry name" value="RNA_pol_sigma-70_dom"/>
</dbReference>
<dbReference type="Proteomes" id="UP001470809">
    <property type="component" value="Chromosome"/>
</dbReference>
<evidence type="ECO:0000256" key="3">
    <source>
        <dbReference type="ARBA" id="ARBA00023082"/>
    </source>
</evidence>
<dbReference type="Gene3D" id="1.10.1740.10">
    <property type="match status" value="1"/>
</dbReference>
<dbReference type="InterPro" id="IPR007627">
    <property type="entry name" value="RNA_pol_sigma70_r2"/>
</dbReference>
<dbReference type="InterPro" id="IPR013325">
    <property type="entry name" value="RNA_pol_sigma_r2"/>
</dbReference>
<reference evidence="8 9" key="2">
    <citation type="submission" date="2024-08" db="EMBL/GenBank/DDBJ databases">
        <title>Phylogenomic analyses of a clade within the roseobacter group suggest taxonomic reassignments of species of the genera Aestuariivita, Citreicella, Loktanella, Nautella, Pelagibaca, Ruegeria, Thalassobius, Thiobacimonas and Tropicibacter, and the proposal o.</title>
        <authorList>
            <person name="Jeon C.O."/>
        </authorList>
    </citation>
    <scope>NUCLEOTIDE SEQUENCE [LARGE SCALE GENOMIC DNA]</scope>
    <source>
        <strain evidence="8 9">SS1-5</strain>
    </source>
</reference>
<dbReference type="InterPro" id="IPR013324">
    <property type="entry name" value="RNA_pol_sigma_r3/r4-like"/>
</dbReference>
<dbReference type="NCBIfam" id="TIGR02937">
    <property type="entry name" value="sigma70-ECF"/>
    <property type="match status" value="1"/>
</dbReference>
<feature type="domain" description="RNA polymerase sigma factor 70 region 4 type 2" evidence="7">
    <location>
        <begin position="173"/>
        <end position="225"/>
    </location>
</feature>
<dbReference type="GO" id="GO:0006352">
    <property type="term" value="P:DNA-templated transcription initiation"/>
    <property type="evidence" value="ECO:0007669"/>
    <property type="project" value="InterPro"/>
</dbReference>
<evidence type="ECO:0000313" key="8">
    <source>
        <dbReference type="EMBL" id="WZU68291.1"/>
    </source>
</evidence>
<feature type="region of interest" description="Disordered" evidence="5">
    <location>
        <begin position="143"/>
        <end position="164"/>
    </location>
</feature>
<feature type="domain" description="RNA polymerase sigma-70 region 2" evidence="6">
    <location>
        <begin position="78"/>
        <end position="146"/>
    </location>
</feature>
<dbReference type="InterPro" id="IPR036388">
    <property type="entry name" value="WH-like_DNA-bd_sf"/>
</dbReference>
<protein>
    <submittedName>
        <fullName evidence="8">Sigma-70 family RNA polymerase sigma factor</fullName>
    </submittedName>
</protein>
<dbReference type="Pfam" id="PF04542">
    <property type="entry name" value="Sigma70_r2"/>
    <property type="match status" value="1"/>
</dbReference>
<evidence type="ECO:0000259" key="7">
    <source>
        <dbReference type="Pfam" id="PF08281"/>
    </source>
</evidence>
<name>A0AAN0MH67_9RHOB</name>
<dbReference type="AlphaFoldDB" id="A0AAN0MH67"/>
<keyword evidence="3" id="KW-0731">Sigma factor</keyword>
<comment type="similarity">
    <text evidence="1">Belongs to the sigma-70 factor family. ECF subfamily.</text>
</comment>
<evidence type="ECO:0000259" key="6">
    <source>
        <dbReference type="Pfam" id="PF04542"/>
    </source>
</evidence>
<accession>A0AAN0MH67</accession>
<keyword evidence="2" id="KW-0805">Transcription regulation</keyword>
<sequence length="230" mass="25665">MIQSLIRCVINCMSVETDLPVIADAPSGVLAYSAERKPTLSRTGKPKVDTSETSKRMAWVVQVVAVRDSKDRAAFAELFAHFAPRVKSFLMKSGASPDLAEECTQEVMATLWNKAHMFDPAKASVSTWIFTIARNRKIDLLRKQRRPEPEELPWGPEPEPDQADAVGLQQETEQLGQALAALPEEQRKLIEKAYYGELSHSEIAAETGLPLGTIKSRIRLALERLRHAMK</sequence>
<dbReference type="GO" id="GO:0016987">
    <property type="term" value="F:sigma factor activity"/>
    <property type="evidence" value="ECO:0007669"/>
    <property type="project" value="UniProtKB-KW"/>
</dbReference>
<reference evidence="9" key="1">
    <citation type="submission" date="2024-04" db="EMBL/GenBank/DDBJ databases">
        <title>Phylogenomic analyses of a clade within the roseobacter group suggest taxonomic reassignments of species of the genera Aestuariivita, Citreicella, Loktanella, Nautella, Pelagibaca, Ruegeria, Thalassobius, Thiobacimonas and Tropicibacter, and the proposal o.</title>
        <authorList>
            <person name="Jeon C.O."/>
        </authorList>
    </citation>
    <scope>NUCLEOTIDE SEQUENCE [LARGE SCALE GENOMIC DNA]</scope>
    <source>
        <strain evidence="9">SS1-5</strain>
    </source>
</reference>
<dbReference type="SUPFAM" id="SSF88659">
    <property type="entry name" value="Sigma3 and sigma4 domains of RNA polymerase sigma factors"/>
    <property type="match status" value="1"/>
</dbReference>
<dbReference type="KEGG" id="yrh:AABB31_05045"/>
<evidence type="ECO:0000256" key="5">
    <source>
        <dbReference type="SAM" id="MobiDB-lite"/>
    </source>
</evidence>
<keyword evidence="9" id="KW-1185">Reference proteome</keyword>
<evidence type="ECO:0000313" key="9">
    <source>
        <dbReference type="Proteomes" id="UP001470809"/>
    </source>
</evidence>
<dbReference type="Pfam" id="PF08281">
    <property type="entry name" value="Sigma70_r4_2"/>
    <property type="match status" value="1"/>
</dbReference>
<evidence type="ECO:0000256" key="4">
    <source>
        <dbReference type="ARBA" id="ARBA00023163"/>
    </source>
</evidence>
<dbReference type="GO" id="GO:0003677">
    <property type="term" value="F:DNA binding"/>
    <property type="evidence" value="ECO:0007669"/>
    <property type="project" value="InterPro"/>
</dbReference>
<dbReference type="InterPro" id="IPR013249">
    <property type="entry name" value="RNA_pol_sigma70_r4_t2"/>
</dbReference>